<gene>
    <name evidence="1" type="ORF">TTEB3V08_LOCUS10051</name>
</gene>
<evidence type="ECO:0000313" key="1">
    <source>
        <dbReference type="EMBL" id="CAD7462156.1"/>
    </source>
</evidence>
<sequence>MTRWPRLLLGDSLTFLKRLDEKSQGSSPGISLRSSIQILSFVASSSGVGLGVGVAGMTGVGVGSAISKKSTPNVRHSTPFTFPLREYLDDGFNRDIYLHKLSLDLIKGLKDLQKD</sequence>
<organism evidence="1">
    <name type="scientific">Timema tahoe</name>
    <dbReference type="NCBI Taxonomy" id="61484"/>
    <lineage>
        <taxon>Eukaryota</taxon>
        <taxon>Metazoa</taxon>
        <taxon>Ecdysozoa</taxon>
        <taxon>Arthropoda</taxon>
        <taxon>Hexapoda</taxon>
        <taxon>Insecta</taxon>
        <taxon>Pterygota</taxon>
        <taxon>Neoptera</taxon>
        <taxon>Polyneoptera</taxon>
        <taxon>Phasmatodea</taxon>
        <taxon>Timematodea</taxon>
        <taxon>Timematoidea</taxon>
        <taxon>Timematidae</taxon>
        <taxon>Timema</taxon>
    </lineage>
</organism>
<dbReference type="AlphaFoldDB" id="A0A7R9IPE6"/>
<dbReference type="EMBL" id="OE005687">
    <property type="protein sequence ID" value="CAD7462156.1"/>
    <property type="molecule type" value="Genomic_DNA"/>
</dbReference>
<accession>A0A7R9IPE6</accession>
<proteinExistence type="predicted"/>
<protein>
    <submittedName>
        <fullName evidence="1">Uncharacterized protein</fullName>
    </submittedName>
</protein>
<name>A0A7R9IPE6_9NEOP</name>
<reference evidence="1" key="1">
    <citation type="submission" date="2020-11" db="EMBL/GenBank/DDBJ databases">
        <authorList>
            <person name="Tran Van P."/>
        </authorList>
    </citation>
    <scope>NUCLEOTIDE SEQUENCE</scope>
</reference>